<proteinExistence type="predicted"/>
<evidence type="ECO:0000256" key="1">
    <source>
        <dbReference type="SAM" id="MobiDB-lite"/>
    </source>
</evidence>
<accession>A0A450W6N1</accession>
<dbReference type="AlphaFoldDB" id="A0A450W6N1"/>
<dbReference type="EMBL" id="CAADFN010000001">
    <property type="protein sequence ID" value="VFK12571.1"/>
    <property type="molecule type" value="Genomic_DNA"/>
</dbReference>
<protein>
    <submittedName>
        <fullName evidence="2">Uncharacterized protein</fullName>
    </submittedName>
</protein>
<feature type="region of interest" description="Disordered" evidence="1">
    <location>
        <begin position="94"/>
        <end position="129"/>
    </location>
</feature>
<name>A0A450W6N1_9GAMM</name>
<sequence>MLFSVQNLFPKRDGITVLKSETKASENSLQGHLSIAPDFSCREIQDMSRQEAHIVDTGIVLPYRVPIARHREMDAKMRRTHGVPESIILTSQALSKGSGIRPHHTVRPHWLPKNESSADYPDPTHRTPS</sequence>
<organism evidence="2">
    <name type="scientific">Candidatus Kentrum sp. LFY</name>
    <dbReference type="NCBI Taxonomy" id="2126342"/>
    <lineage>
        <taxon>Bacteria</taxon>
        <taxon>Pseudomonadati</taxon>
        <taxon>Pseudomonadota</taxon>
        <taxon>Gammaproteobacteria</taxon>
        <taxon>Candidatus Kentrum</taxon>
    </lineage>
</organism>
<reference evidence="2" key="1">
    <citation type="submission" date="2019-02" db="EMBL/GenBank/DDBJ databases">
        <authorList>
            <person name="Gruber-Vodicka R. H."/>
            <person name="Seah K. B. B."/>
        </authorList>
    </citation>
    <scope>NUCLEOTIDE SEQUENCE</scope>
    <source>
        <strain evidence="2">BECK_BY7</strain>
    </source>
</reference>
<gene>
    <name evidence="2" type="ORF">BECKLFY1418C_GA0070996_10014</name>
</gene>
<evidence type="ECO:0000313" key="2">
    <source>
        <dbReference type="EMBL" id="VFK12571.1"/>
    </source>
</evidence>